<dbReference type="PANTHER" id="PTHR43153:SF1">
    <property type="entry name" value="ELECTRON TRANSFER FLAVOPROTEIN SUBUNIT ALPHA, MITOCHONDRIAL"/>
    <property type="match status" value="1"/>
</dbReference>
<protein>
    <submittedName>
        <fullName evidence="3">Electron transfer flavoprotein large subunit</fullName>
    </submittedName>
</protein>
<dbReference type="Gene3D" id="3.40.50.1220">
    <property type="entry name" value="TPP-binding domain"/>
    <property type="match status" value="1"/>
</dbReference>
<dbReference type="InterPro" id="IPR029035">
    <property type="entry name" value="DHS-like_NAD/FAD-binding_dom"/>
</dbReference>
<evidence type="ECO:0000313" key="3">
    <source>
        <dbReference type="EMBL" id="PIM96025.1"/>
    </source>
</evidence>
<feature type="domain" description="Electron transfer flavoprotein alpha subunit C-terminal" evidence="2">
    <location>
        <begin position="76"/>
        <end position="157"/>
    </location>
</feature>
<dbReference type="InterPro" id="IPR014731">
    <property type="entry name" value="ETF_asu_C"/>
</dbReference>
<dbReference type="SUPFAM" id="SSF52467">
    <property type="entry name" value="DHS-like NAD/FAD-binding domain"/>
    <property type="match status" value="1"/>
</dbReference>
<evidence type="ECO:0000313" key="4">
    <source>
        <dbReference type="Proteomes" id="UP000228979"/>
    </source>
</evidence>
<feature type="region of interest" description="Disordered" evidence="1">
    <location>
        <begin position="1"/>
        <end position="22"/>
    </location>
</feature>
<feature type="compositionally biased region" description="Basic residues" evidence="1">
    <location>
        <begin position="259"/>
        <end position="269"/>
    </location>
</feature>
<reference evidence="3" key="1">
    <citation type="submission" date="2017-09" db="EMBL/GenBank/DDBJ databases">
        <authorList>
            <person name="Campbell M.A."/>
            <person name="Lukasik P."/>
            <person name="Simon C."/>
            <person name="McCutcheon J.P."/>
        </authorList>
    </citation>
    <scope>NUCLEOTIDE SEQUENCE [LARGE SCALE GENOMIC DNA]</scope>
    <source>
        <strain evidence="3">TRYCRA</strain>
    </source>
</reference>
<dbReference type="InterPro" id="IPR001308">
    <property type="entry name" value="ETF_a/FixB"/>
</dbReference>
<dbReference type="PANTHER" id="PTHR43153">
    <property type="entry name" value="ELECTRON TRANSFER FLAVOPROTEIN ALPHA"/>
    <property type="match status" value="1"/>
</dbReference>
<sequence>MKIETPPTKEETKTETPPTKEETKYKVMLMKEETKDKVEKVGNVTDIEYRIVTLPIKHQLTCYLISKINVNLRLPELTKADIVIAGRKSFITEENFMMLFKPLALKLKAAIGAAHAFVKANYETIDYQIGSSRSIIALKLYIAFGISVSDHHIVGIERAKTIIAVNIDKNVPIISIADYILNKDMFDVISEMMKWLEEKGIKNVDLLIRDLVGQSKTKLNKNNRTKRWTTKVEVQSKTEGMTVEQTPSEQVKTESFKQVKTRNHQTRND</sequence>
<proteinExistence type="predicted"/>
<comment type="caution">
    <text evidence="3">The sequence shown here is derived from an EMBL/GenBank/DDBJ whole genome shotgun (WGS) entry which is preliminary data.</text>
</comment>
<dbReference type="Pfam" id="PF00766">
    <property type="entry name" value="ETF_alpha"/>
    <property type="match status" value="1"/>
</dbReference>
<feature type="region of interest" description="Disordered" evidence="1">
    <location>
        <begin position="232"/>
        <end position="269"/>
    </location>
</feature>
<gene>
    <name evidence="3" type="primary">etfA</name>
    <name evidence="3" type="ORF">trycra_6</name>
</gene>
<dbReference type="EMBL" id="NXGP01000001">
    <property type="protein sequence ID" value="PIM96025.1"/>
    <property type="molecule type" value="Genomic_DNA"/>
</dbReference>
<accession>A0ABX4MGZ8</accession>
<name>A0ABX4MGZ8_9HYPH</name>
<keyword evidence="4" id="KW-1185">Reference proteome</keyword>
<feature type="compositionally biased region" description="Polar residues" evidence="1">
    <location>
        <begin position="232"/>
        <end position="250"/>
    </location>
</feature>
<dbReference type="Proteomes" id="UP000228979">
    <property type="component" value="Unassembled WGS sequence"/>
</dbReference>
<organism evidence="3 4">
    <name type="scientific">Candidatus Hodgkinia cicadicola</name>
    <dbReference type="NCBI Taxonomy" id="573658"/>
    <lineage>
        <taxon>Bacteria</taxon>
        <taxon>Pseudomonadati</taxon>
        <taxon>Pseudomonadota</taxon>
        <taxon>Alphaproteobacteria</taxon>
        <taxon>Hyphomicrobiales</taxon>
        <taxon>Candidatus Hodgkinia</taxon>
    </lineage>
</organism>
<evidence type="ECO:0000259" key="2">
    <source>
        <dbReference type="Pfam" id="PF00766"/>
    </source>
</evidence>
<evidence type="ECO:0000256" key="1">
    <source>
        <dbReference type="SAM" id="MobiDB-lite"/>
    </source>
</evidence>